<evidence type="ECO:0000313" key="9">
    <source>
        <dbReference type="Proteomes" id="UP000005540"/>
    </source>
</evidence>
<accession>C4FKG4</accession>
<name>C4FKG4_9AQUI</name>
<keyword evidence="2" id="KW-1003">Cell membrane</keyword>
<comment type="subcellular location">
    <subcellularLocation>
        <location evidence="1">Cell membrane</location>
        <topology evidence="1">Multi-pass membrane protein</topology>
    </subcellularLocation>
</comment>
<dbReference type="RefSeq" id="WP_007547129.1">
    <property type="nucleotide sequence ID" value="NZ_ABZS01000096.1"/>
</dbReference>
<reference evidence="8 9" key="1">
    <citation type="submission" date="2009-04" db="EMBL/GenBank/DDBJ databases">
        <authorList>
            <person name="Reysenbach A.-L."/>
            <person name="Heidelberg J.F."/>
            <person name="Nelson W.C."/>
        </authorList>
    </citation>
    <scope>NUCLEOTIDE SEQUENCE [LARGE SCALE GENOMIC DNA]</scope>
    <source>
        <strain evidence="8 9">SS-5</strain>
    </source>
</reference>
<feature type="transmembrane region" description="Helical" evidence="6">
    <location>
        <begin position="33"/>
        <end position="52"/>
    </location>
</feature>
<evidence type="ECO:0000256" key="6">
    <source>
        <dbReference type="SAM" id="Phobius"/>
    </source>
</evidence>
<feature type="non-terminal residue" evidence="8">
    <location>
        <position position="176"/>
    </location>
</feature>
<dbReference type="Pfam" id="PF02706">
    <property type="entry name" value="Wzz"/>
    <property type="match status" value="1"/>
</dbReference>
<evidence type="ECO:0000256" key="2">
    <source>
        <dbReference type="ARBA" id="ARBA00022475"/>
    </source>
</evidence>
<protein>
    <submittedName>
        <fullName evidence="8">Lipopolysaccharide biosynthesis protein</fullName>
    </submittedName>
</protein>
<dbReference type="InterPro" id="IPR003856">
    <property type="entry name" value="LPS_length_determ_N"/>
</dbReference>
<keyword evidence="4 6" id="KW-1133">Transmembrane helix</keyword>
<dbReference type="EMBL" id="ABZS01000096">
    <property type="protein sequence ID" value="EEP60440.1"/>
    <property type="molecule type" value="Genomic_DNA"/>
</dbReference>
<dbReference type="PANTHER" id="PTHR32309">
    <property type="entry name" value="TYROSINE-PROTEIN KINASE"/>
    <property type="match status" value="1"/>
</dbReference>
<evidence type="ECO:0000256" key="4">
    <source>
        <dbReference type="ARBA" id="ARBA00022989"/>
    </source>
</evidence>
<evidence type="ECO:0000256" key="3">
    <source>
        <dbReference type="ARBA" id="ARBA00022692"/>
    </source>
</evidence>
<sequence>MQENKALKNQEICQEDEIDLFELFHIIWNNRFFIAKIVFGITILTAIISFILPKTYTSESVIVPVTKSSSGSGLSAIAAMAGLPVGGDQATANVVAVLNSNTLRERVVKDLNLLDEILKDKKNEFKRPYQEAGIRLKNNIKINEDKKNGTIKIEVDWKDPDKAQKINESIIKNLRQ</sequence>
<proteinExistence type="predicted"/>
<evidence type="ECO:0000256" key="5">
    <source>
        <dbReference type="ARBA" id="ARBA00023136"/>
    </source>
</evidence>
<feature type="domain" description="Polysaccharide chain length determinant N-terminal" evidence="7">
    <location>
        <begin position="16"/>
        <end position="111"/>
    </location>
</feature>
<dbReference type="GO" id="GO:0004713">
    <property type="term" value="F:protein tyrosine kinase activity"/>
    <property type="evidence" value="ECO:0007669"/>
    <property type="project" value="TreeGrafter"/>
</dbReference>
<keyword evidence="3 6" id="KW-0812">Transmembrane</keyword>
<comment type="caution">
    <text evidence="8">The sequence shown here is derived from an EMBL/GenBank/DDBJ whole genome shotgun (WGS) entry which is preliminary data.</text>
</comment>
<dbReference type="InterPro" id="IPR050445">
    <property type="entry name" value="Bact_polysacc_biosynth/exp"/>
</dbReference>
<dbReference type="Proteomes" id="UP000005540">
    <property type="component" value="Unassembled WGS sequence"/>
</dbReference>
<evidence type="ECO:0000259" key="7">
    <source>
        <dbReference type="Pfam" id="PF02706"/>
    </source>
</evidence>
<dbReference type="PANTHER" id="PTHR32309:SF13">
    <property type="entry name" value="FERRIC ENTEROBACTIN TRANSPORT PROTEIN FEPE"/>
    <property type="match status" value="1"/>
</dbReference>
<evidence type="ECO:0000256" key="1">
    <source>
        <dbReference type="ARBA" id="ARBA00004651"/>
    </source>
</evidence>
<organism evidence="8 9">
    <name type="scientific">Sulfurihydrogenibium yellowstonense SS-5</name>
    <dbReference type="NCBI Taxonomy" id="432331"/>
    <lineage>
        <taxon>Bacteria</taxon>
        <taxon>Pseudomonadati</taxon>
        <taxon>Aquificota</taxon>
        <taxon>Aquificia</taxon>
        <taxon>Aquificales</taxon>
        <taxon>Hydrogenothermaceae</taxon>
        <taxon>Sulfurihydrogenibium</taxon>
    </lineage>
</organism>
<gene>
    <name evidence="8" type="ORF">SULYE_1064</name>
</gene>
<dbReference type="GO" id="GO:0005886">
    <property type="term" value="C:plasma membrane"/>
    <property type="evidence" value="ECO:0007669"/>
    <property type="project" value="UniProtKB-SubCell"/>
</dbReference>
<keyword evidence="5 6" id="KW-0472">Membrane</keyword>
<keyword evidence="9" id="KW-1185">Reference proteome</keyword>
<evidence type="ECO:0000313" key="8">
    <source>
        <dbReference type="EMBL" id="EEP60440.1"/>
    </source>
</evidence>
<dbReference type="AlphaFoldDB" id="C4FKG4"/>